<dbReference type="InterPro" id="IPR013783">
    <property type="entry name" value="Ig-like_fold"/>
</dbReference>
<name>A0ABU8NQI2_9SPHI</name>
<dbReference type="InterPro" id="IPR025371">
    <property type="entry name" value="BT_3044-like_C"/>
</dbReference>
<dbReference type="Gene3D" id="2.60.40.10">
    <property type="entry name" value="Immunoglobulins"/>
    <property type="match status" value="1"/>
</dbReference>
<dbReference type="Proteomes" id="UP001378956">
    <property type="component" value="Unassembled WGS sequence"/>
</dbReference>
<feature type="domain" description="BT-3044-like C-terminal" evidence="1">
    <location>
        <begin position="215"/>
        <end position="325"/>
    </location>
</feature>
<evidence type="ECO:0000259" key="1">
    <source>
        <dbReference type="Pfam" id="PF14274"/>
    </source>
</evidence>
<protein>
    <submittedName>
        <fullName evidence="2">DUF4998 domain-containing protein</fullName>
    </submittedName>
</protein>
<dbReference type="PROSITE" id="PS51257">
    <property type="entry name" value="PROKAR_LIPOPROTEIN"/>
    <property type="match status" value="1"/>
</dbReference>
<evidence type="ECO:0000313" key="3">
    <source>
        <dbReference type="Proteomes" id="UP001378956"/>
    </source>
</evidence>
<evidence type="ECO:0000313" key="2">
    <source>
        <dbReference type="EMBL" id="MEJ2903468.1"/>
    </source>
</evidence>
<keyword evidence="3" id="KW-1185">Reference proteome</keyword>
<accession>A0ABU8NQI2</accession>
<dbReference type="RefSeq" id="WP_161662237.1">
    <property type="nucleotide sequence ID" value="NZ_JBBEUB010000004.1"/>
</dbReference>
<proteinExistence type="predicted"/>
<comment type="caution">
    <text evidence="2">The sequence shown here is derived from an EMBL/GenBank/DDBJ whole genome shotgun (WGS) entry which is preliminary data.</text>
</comment>
<dbReference type="EMBL" id="JBBEUB010000004">
    <property type="protein sequence ID" value="MEJ2903468.1"/>
    <property type="molecule type" value="Genomic_DNA"/>
</dbReference>
<dbReference type="Pfam" id="PF16389">
    <property type="entry name" value="DUF4998"/>
    <property type="match status" value="1"/>
</dbReference>
<gene>
    <name evidence="2" type="ORF">WAE58_13575</name>
</gene>
<organism evidence="2 3">
    <name type="scientific">Pedobacter panaciterrae</name>
    <dbReference type="NCBI Taxonomy" id="363849"/>
    <lineage>
        <taxon>Bacteria</taxon>
        <taxon>Pseudomonadati</taxon>
        <taxon>Bacteroidota</taxon>
        <taxon>Sphingobacteriia</taxon>
        <taxon>Sphingobacteriales</taxon>
        <taxon>Sphingobacteriaceae</taxon>
        <taxon>Pedobacter</taxon>
    </lineage>
</organism>
<reference evidence="2 3" key="1">
    <citation type="submission" date="2024-03" db="EMBL/GenBank/DDBJ databases">
        <title>Sequence of Lycoming College Course Isolates.</title>
        <authorList>
            <person name="Plotts O."/>
            <person name="Newman J."/>
        </authorList>
    </citation>
    <scope>NUCLEOTIDE SEQUENCE [LARGE SCALE GENOMIC DNA]</scope>
    <source>
        <strain evidence="2 3">CJB-3</strain>
    </source>
</reference>
<sequence length="327" mass="36072">MKNKIYFLIVCIGIITSCTKMDNTYKPYLAEGEKYYPGKPSGIELHSGRNRIEVQFQQSLDPNIAKYVIYWNDRADSVITLPTAELGILKTIIPGLKEQSYNFEIVSFDKLGNSSLEVIKSGKVYGTTYESELLNRGVIIGNTLAGLELSFSGAETFNVSTEVTYTNALGKTATVRVPSTVDTYTIADNKGKQIELKSAFVPDKGIDTFYSPSVIQTFNAYAGNYQATGVFHHPDNGDRNIDEAKVLARITDEIVQCNLGDLGSSGYLMQLKVNGDLSVTITPAGATPNIDQHWGPSYYDPATKSFHLFYSYNTAAPRKVEETITLK</sequence>
<dbReference type="Pfam" id="PF14274">
    <property type="entry name" value="BT_3044-like_C"/>
    <property type="match status" value="1"/>
</dbReference>